<proteinExistence type="predicted"/>
<organism evidence="2">
    <name type="scientific">Euplotes crassus</name>
    <dbReference type="NCBI Taxonomy" id="5936"/>
    <lineage>
        <taxon>Eukaryota</taxon>
        <taxon>Sar</taxon>
        <taxon>Alveolata</taxon>
        <taxon>Ciliophora</taxon>
        <taxon>Intramacronucleata</taxon>
        <taxon>Spirotrichea</taxon>
        <taxon>Hypotrichia</taxon>
        <taxon>Euplotida</taxon>
        <taxon>Euplotidae</taxon>
        <taxon>Moneuplotes</taxon>
    </lineage>
</organism>
<protein>
    <recommendedName>
        <fullName evidence="1">Nuclear pore localisation protein NPL4 C-terminal domain-containing protein</fullName>
    </recommendedName>
</protein>
<evidence type="ECO:0000259" key="1">
    <source>
        <dbReference type="Pfam" id="PF05021"/>
    </source>
</evidence>
<dbReference type="AlphaFoldDB" id="A0A7S3NWE1"/>
<dbReference type="GO" id="GO:0031625">
    <property type="term" value="F:ubiquitin protein ligase binding"/>
    <property type="evidence" value="ECO:0007669"/>
    <property type="project" value="TreeGrafter"/>
</dbReference>
<gene>
    <name evidence="2" type="ORF">ECRA1380_LOCUS8979</name>
</gene>
<evidence type="ECO:0000313" key="2">
    <source>
        <dbReference type="EMBL" id="CAE0384016.1"/>
    </source>
</evidence>
<dbReference type="GO" id="GO:0043130">
    <property type="term" value="F:ubiquitin binding"/>
    <property type="evidence" value="ECO:0007669"/>
    <property type="project" value="TreeGrafter"/>
</dbReference>
<dbReference type="GO" id="GO:0006511">
    <property type="term" value="P:ubiquitin-dependent protein catabolic process"/>
    <property type="evidence" value="ECO:0007669"/>
    <property type="project" value="InterPro"/>
</dbReference>
<dbReference type="Pfam" id="PF05021">
    <property type="entry name" value="NPL4"/>
    <property type="match status" value="1"/>
</dbReference>
<dbReference type="InterPro" id="IPR016563">
    <property type="entry name" value="Npl4"/>
</dbReference>
<name>A0A7S3NWE1_EUPCR</name>
<accession>A0A7S3NWE1</accession>
<dbReference type="CDD" id="cd08061">
    <property type="entry name" value="MPN_NPL4"/>
    <property type="match status" value="1"/>
</dbReference>
<dbReference type="InterPro" id="IPR007717">
    <property type="entry name" value="NPL4_C"/>
</dbReference>
<reference evidence="2" key="1">
    <citation type="submission" date="2021-01" db="EMBL/GenBank/DDBJ databases">
        <authorList>
            <person name="Corre E."/>
            <person name="Pelletier E."/>
            <person name="Niang G."/>
            <person name="Scheremetjew M."/>
            <person name="Finn R."/>
            <person name="Kale V."/>
            <person name="Holt S."/>
            <person name="Cochrane G."/>
            <person name="Meng A."/>
            <person name="Brown T."/>
            <person name="Cohen L."/>
        </authorList>
    </citation>
    <scope>NUCLEOTIDE SEQUENCE</scope>
    <source>
        <strain evidence="2">CT5</strain>
    </source>
</reference>
<dbReference type="GO" id="GO:0005634">
    <property type="term" value="C:nucleus"/>
    <property type="evidence" value="ECO:0007669"/>
    <property type="project" value="TreeGrafter"/>
</dbReference>
<dbReference type="EMBL" id="HBIK01018901">
    <property type="protein sequence ID" value="CAE0384016.1"/>
    <property type="molecule type" value="Transcribed_RNA"/>
</dbReference>
<dbReference type="PANTHER" id="PTHR12710">
    <property type="entry name" value="NUCLEAR PROTEIN LOCALIZATION 4"/>
    <property type="match status" value="1"/>
</dbReference>
<dbReference type="PANTHER" id="PTHR12710:SF0">
    <property type="entry name" value="NUCLEAR PROTEIN LOCALIZATION PROTEIN 4 HOMOLOG"/>
    <property type="match status" value="1"/>
</dbReference>
<dbReference type="Gene3D" id="3.40.140.10">
    <property type="entry name" value="Cytidine Deaminase, domain 2"/>
    <property type="match status" value="1"/>
</dbReference>
<feature type="domain" description="Nuclear pore localisation protein NPL4 C-terminal" evidence="1">
    <location>
        <begin position="4"/>
        <end position="242"/>
    </location>
</feature>
<sequence>MEQRVAWLYGYYSEDPNYPEGVRANIEAVYDPPQIGEMNGFQILQDEKEVYVDMVATSLGLERVGWIYTSLNHESFLTPKEIREIARMQERFAIDHPEGVKVPKFVTIVVKPKGDSGESGLDCYMVSDQCQALERDNILEVSEDHTKLITREPEKNEMIANVIQEGKTVKEFDPEFFIVSLSNGQPIDAKEYSILKNYDFLAMNRQFQPNKNDAKDYINKHKSDSSTEKFANFQFLLYIIEKLDIDTVCALAEKIGKGEEVEDFIVELVESLAS</sequence>